<feature type="transmembrane region" description="Helical" evidence="6">
    <location>
        <begin position="57"/>
        <end position="77"/>
    </location>
</feature>
<dbReference type="InterPro" id="IPR019421">
    <property type="entry name" value="7TM_GPCR_serpentine_rcpt_Srd"/>
</dbReference>
<feature type="transmembrane region" description="Helical" evidence="6">
    <location>
        <begin position="111"/>
        <end position="137"/>
    </location>
</feature>
<keyword evidence="4 6" id="KW-1133">Transmembrane helix</keyword>
<reference evidence="8" key="1">
    <citation type="submission" date="2016-11" db="UniProtKB">
        <authorList>
            <consortium name="WormBaseParasite"/>
        </authorList>
    </citation>
    <scope>IDENTIFICATION</scope>
</reference>
<keyword evidence="7" id="KW-1185">Reference proteome</keyword>
<evidence type="ECO:0000256" key="6">
    <source>
        <dbReference type="SAM" id="Phobius"/>
    </source>
</evidence>
<dbReference type="STRING" id="1561998.A0A1I7TFA3"/>
<organism evidence="7 8">
    <name type="scientific">Caenorhabditis tropicalis</name>
    <dbReference type="NCBI Taxonomy" id="1561998"/>
    <lineage>
        <taxon>Eukaryota</taxon>
        <taxon>Metazoa</taxon>
        <taxon>Ecdysozoa</taxon>
        <taxon>Nematoda</taxon>
        <taxon>Chromadorea</taxon>
        <taxon>Rhabditida</taxon>
        <taxon>Rhabditina</taxon>
        <taxon>Rhabditomorpha</taxon>
        <taxon>Rhabditoidea</taxon>
        <taxon>Rhabditidae</taxon>
        <taxon>Peloderinae</taxon>
        <taxon>Caenorhabditis</taxon>
    </lineage>
</organism>
<evidence type="ECO:0000256" key="2">
    <source>
        <dbReference type="ARBA" id="ARBA00009166"/>
    </source>
</evidence>
<feature type="transmembrane region" description="Helical" evidence="6">
    <location>
        <begin position="199"/>
        <end position="220"/>
    </location>
</feature>
<accession>A0A1I7TFA3</accession>
<dbReference type="AlphaFoldDB" id="A0A1I7TFA3"/>
<feature type="transmembrane region" description="Helical" evidence="6">
    <location>
        <begin position="163"/>
        <end position="187"/>
    </location>
</feature>
<comment type="similarity">
    <text evidence="2">Belongs to the nematode receptor-like protein srd family.</text>
</comment>
<sequence length="260" mass="30171">MTYIMNGICTHFGLKTCTIGVSLFIHTLTHSLWSLLISFGYRYFILFNASLLKQKHVLFTILLFYIPSFIQAVTYWTNFVDRSTIYPIAKRAYPEYNFDNEPGMLTGVTNLLSISALYAILHMTLPVTPVYIIIFILRRKIIKTLMKSHNLMSKETKAVHAQLLKALTIQAVIPVAAWAAVYVYVAMQFGLIRGVFFEHLIFSAVILMPVVSPITYLVYVRPYRLFLLRKFCRKCAPRVVEDINRTKFYTQYDYSTTRQQ</sequence>
<dbReference type="WBParaSite" id="Csp11.Scaffold599.g5382.t1">
    <property type="protein sequence ID" value="Csp11.Scaffold599.g5382.t1"/>
    <property type="gene ID" value="Csp11.Scaffold599.g5382"/>
</dbReference>
<evidence type="ECO:0000313" key="8">
    <source>
        <dbReference type="WBParaSite" id="Csp11.Scaffold599.g5382.t1"/>
    </source>
</evidence>
<proteinExistence type="inferred from homology"/>
<evidence type="ECO:0000256" key="5">
    <source>
        <dbReference type="ARBA" id="ARBA00023136"/>
    </source>
</evidence>
<dbReference type="Proteomes" id="UP000095282">
    <property type="component" value="Unplaced"/>
</dbReference>
<protein>
    <submittedName>
        <fullName evidence="8">G_PROTEIN_RECEP_F1_2 domain-containing protein</fullName>
    </submittedName>
</protein>
<dbReference type="SUPFAM" id="SSF81321">
    <property type="entry name" value="Family A G protein-coupled receptor-like"/>
    <property type="match status" value="1"/>
</dbReference>
<dbReference type="Pfam" id="PF10317">
    <property type="entry name" value="7TM_GPCR_Srd"/>
    <property type="match status" value="1"/>
</dbReference>
<evidence type="ECO:0000256" key="1">
    <source>
        <dbReference type="ARBA" id="ARBA00004141"/>
    </source>
</evidence>
<keyword evidence="5 6" id="KW-0472">Membrane</keyword>
<comment type="subcellular location">
    <subcellularLocation>
        <location evidence="1">Membrane</location>
        <topology evidence="1">Multi-pass membrane protein</topology>
    </subcellularLocation>
</comment>
<dbReference type="PANTHER" id="PTHR22945:SF41">
    <property type="entry name" value="G-PROTEIN COUPLED RECEPTORS FAMILY 1 PROFILE DOMAIN-CONTAINING PROTEIN"/>
    <property type="match status" value="1"/>
</dbReference>
<feature type="transmembrane region" description="Helical" evidence="6">
    <location>
        <begin position="23"/>
        <end position="45"/>
    </location>
</feature>
<dbReference type="GO" id="GO:0016020">
    <property type="term" value="C:membrane"/>
    <property type="evidence" value="ECO:0007669"/>
    <property type="project" value="UniProtKB-SubCell"/>
</dbReference>
<dbReference type="PANTHER" id="PTHR22945">
    <property type="entry name" value="SERPENTINE RECEPTOR, CLASS D DELTA"/>
    <property type="match status" value="1"/>
</dbReference>
<evidence type="ECO:0000256" key="3">
    <source>
        <dbReference type="ARBA" id="ARBA00022692"/>
    </source>
</evidence>
<evidence type="ECO:0000256" key="4">
    <source>
        <dbReference type="ARBA" id="ARBA00022989"/>
    </source>
</evidence>
<name>A0A1I7TFA3_9PELO</name>
<dbReference type="InterPro" id="IPR050920">
    <property type="entry name" value="Nematode_rcpt-like_delta"/>
</dbReference>
<keyword evidence="3 6" id="KW-0812">Transmembrane</keyword>
<evidence type="ECO:0000313" key="7">
    <source>
        <dbReference type="Proteomes" id="UP000095282"/>
    </source>
</evidence>
<dbReference type="eggNOG" id="ENOG502TG78">
    <property type="taxonomic scope" value="Eukaryota"/>
</dbReference>